<accession>A0AAD2FRU5</accession>
<proteinExistence type="predicted"/>
<sequence length="218" mass="24335">MTSLQTVIHQNQQTIAFIEAKDYYSAIVSSSSALECLGSIPLILQRQENSSCSSPSEEETALDQCMLHTTIQENDDICGTQTFMYSHAIPLPHNVTDYAIITLVLIFNAALAHHLVAMQDKENSPRFLFRAKQLYTLAYHSQDVEHNPLFLFVVYNNAALIDLQQIGDKDSWNACVGHLVSIYMVMMDEGYTSQVRHLHGFLESLLATSMPARPPAAA</sequence>
<evidence type="ECO:0000313" key="2">
    <source>
        <dbReference type="Proteomes" id="UP001295423"/>
    </source>
</evidence>
<keyword evidence="2" id="KW-1185">Reference proteome</keyword>
<dbReference type="AlphaFoldDB" id="A0AAD2FRU5"/>
<dbReference type="EMBL" id="CAKOGP040001770">
    <property type="protein sequence ID" value="CAJ1950896.1"/>
    <property type="molecule type" value="Genomic_DNA"/>
</dbReference>
<reference evidence="1" key="1">
    <citation type="submission" date="2023-08" db="EMBL/GenBank/DDBJ databases">
        <authorList>
            <person name="Audoor S."/>
            <person name="Bilcke G."/>
        </authorList>
    </citation>
    <scope>NUCLEOTIDE SEQUENCE</scope>
</reference>
<evidence type="ECO:0000313" key="1">
    <source>
        <dbReference type="EMBL" id="CAJ1950896.1"/>
    </source>
</evidence>
<comment type="caution">
    <text evidence="1">The sequence shown here is derived from an EMBL/GenBank/DDBJ whole genome shotgun (WGS) entry which is preliminary data.</text>
</comment>
<dbReference type="Proteomes" id="UP001295423">
    <property type="component" value="Unassembled WGS sequence"/>
</dbReference>
<name>A0AAD2FRU5_9STRA</name>
<gene>
    <name evidence="1" type="ORF">CYCCA115_LOCUS12812</name>
</gene>
<protein>
    <submittedName>
        <fullName evidence="1">Uncharacterized protein</fullName>
    </submittedName>
</protein>
<organism evidence="1 2">
    <name type="scientific">Cylindrotheca closterium</name>
    <dbReference type="NCBI Taxonomy" id="2856"/>
    <lineage>
        <taxon>Eukaryota</taxon>
        <taxon>Sar</taxon>
        <taxon>Stramenopiles</taxon>
        <taxon>Ochrophyta</taxon>
        <taxon>Bacillariophyta</taxon>
        <taxon>Bacillariophyceae</taxon>
        <taxon>Bacillariophycidae</taxon>
        <taxon>Bacillariales</taxon>
        <taxon>Bacillariaceae</taxon>
        <taxon>Cylindrotheca</taxon>
    </lineage>
</organism>